<dbReference type="PANTHER" id="PTHR24148">
    <property type="entry name" value="ANKYRIN REPEAT DOMAIN-CONTAINING PROTEIN 39 HOMOLOG-RELATED"/>
    <property type="match status" value="1"/>
</dbReference>
<dbReference type="STRING" id="1745343.A0A2J6PJV4"/>
<dbReference type="InterPro" id="IPR010730">
    <property type="entry name" value="HET"/>
</dbReference>
<evidence type="ECO:0000313" key="2">
    <source>
        <dbReference type="EMBL" id="PMD14287.1"/>
    </source>
</evidence>
<dbReference type="Pfam" id="PF06985">
    <property type="entry name" value="HET"/>
    <property type="match status" value="1"/>
</dbReference>
<proteinExistence type="predicted"/>
<name>A0A2J6PJV4_9HELO</name>
<keyword evidence="3" id="KW-1185">Reference proteome</keyword>
<dbReference type="OrthoDB" id="194358at2759"/>
<sequence length="133" mass="15325">MEEAGDTPPLKYQYRPLPSKNSVRLIELLPGRGSDPISCSLRPINLEDAQPFEALSYVWGRESDRRASSSKNLTLEVTLNCWHALHQLRFEDKSRNLWIDAVCINQKDRKERSQQVSLMGNLYRMASCVLVYL</sequence>
<dbReference type="InterPro" id="IPR052895">
    <property type="entry name" value="HetReg/Transcr_Mod"/>
</dbReference>
<feature type="non-terminal residue" evidence="2">
    <location>
        <position position="133"/>
    </location>
</feature>
<evidence type="ECO:0000259" key="1">
    <source>
        <dbReference type="Pfam" id="PF06985"/>
    </source>
</evidence>
<reference evidence="2 3" key="1">
    <citation type="submission" date="2016-05" db="EMBL/GenBank/DDBJ databases">
        <title>A degradative enzymes factory behind the ericoid mycorrhizal symbiosis.</title>
        <authorList>
            <consortium name="DOE Joint Genome Institute"/>
            <person name="Martino E."/>
            <person name="Morin E."/>
            <person name="Grelet G."/>
            <person name="Kuo A."/>
            <person name="Kohler A."/>
            <person name="Daghino S."/>
            <person name="Barry K."/>
            <person name="Choi C."/>
            <person name="Cichocki N."/>
            <person name="Clum A."/>
            <person name="Copeland A."/>
            <person name="Hainaut M."/>
            <person name="Haridas S."/>
            <person name="Labutti K."/>
            <person name="Lindquist E."/>
            <person name="Lipzen A."/>
            <person name="Khouja H.-R."/>
            <person name="Murat C."/>
            <person name="Ohm R."/>
            <person name="Olson A."/>
            <person name="Spatafora J."/>
            <person name="Veneault-Fourrey C."/>
            <person name="Henrissat B."/>
            <person name="Grigoriev I."/>
            <person name="Martin F."/>
            <person name="Perotto S."/>
        </authorList>
    </citation>
    <scope>NUCLEOTIDE SEQUENCE [LARGE SCALE GENOMIC DNA]</scope>
    <source>
        <strain evidence="2 3">UAMH 7357</strain>
    </source>
</reference>
<dbReference type="EMBL" id="KZ613523">
    <property type="protein sequence ID" value="PMD14287.1"/>
    <property type="molecule type" value="Genomic_DNA"/>
</dbReference>
<dbReference type="PANTHER" id="PTHR24148:SF82">
    <property type="entry name" value="HETEROKARYON INCOMPATIBILITY DOMAIN-CONTAINING PROTEIN"/>
    <property type="match status" value="1"/>
</dbReference>
<dbReference type="Proteomes" id="UP000235672">
    <property type="component" value="Unassembled WGS sequence"/>
</dbReference>
<organism evidence="2 3">
    <name type="scientific">Hyaloscypha hepaticicola</name>
    <dbReference type="NCBI Taxonomy" id="2082293"/>
    <lineage>
        <taxon>Eukaryota</taxon>
        <taxon>Fungi</taxon>
        <taxon>Dikarya</taxon>
        <taxon>Ascomycota</taxon>
        <taxon>Pezizomycotina</taxon>
        <taxon>Leotiomycetes</taxon>
        <taxon>Helotiales</taxon>
        <taxon>Hyaloscyphaceae</taxon>
        <taxon>Hyaloscypha</taxon>
    </lineage>
</organism>
<accession>A0A2J6PJV4</accession>
<protein>
    <submittedName>
        <fullName evidence="2">HET-domain-containing protein</fullName>
    </submittedName>
</protein>
<feature type="domain" description="Heterokaryon incompatibility" evidence="1">
    <location>
        <begin position="52"/>
        <end position="133"/>
    </location>
</feature>
<dbReference type="AlphaFoldDB" id="A0A2J6PJV4"/>
<evidence type="ECO:0000313" key="3">
    <source>
        <dbReference type="Proteomes" id="UP000235672"/>
    </source>
</evidence>
<gene>
    <name evidence="2" type="ORF">NA56DRAFT_584084</name>
</gene>